<dbReference type="PROSITE" id="PS51043">
    <property type="entry name" value="DDHD"/>
    <property type="match status" value="2"/>
</dbReference>
<dbReference type="InterPro" id="IPR058055">
    <property type="entry name" value="PA-PLA1"/>
</dbReference>
<dbReference type="SUPFAM" id="SSF53474">
    <property type="entry name" value="alpha/beta-Hydrolases"/>
    <property type="match status" value="1"/>
</dbReference>
<name>A0A1V9Z770_9STRA</name>
<reference evidence="3 4" key="1">
    <citation type="journal article" date="2014" name="Genome Biol. Evol.">
        <title>The secreted proteins of Achlya hypogyna and Thraustotheca clavata identify the ancestral oomycete secretome and reveal gene acquisitions by horizontal gene transfer.</title>
        <authorList>
            <person name="Misner I."/>
            <person name="Blouin N."/>
            <person name="Leonard G."/>
            <person name="Richards T.A."/>
            <person name="Lane C.E."/>
        </authorList>
    </citation>
    <scope>NUCLEOTIDE SEQUENCE [LARGE SCALE GENOMIC DNA]</scope>
    <source>
        <strain evidence="3 4">ATCC 34112</strain>
    </source>
</reference>
<dbReference type="GO" id="GO:0005737">
    <property type="term" value="C:cytoplasm"/>
    <property type="evidence" value="ECO:0007669"/>
    <property type="project" value="TreeGrafter"/>
</dbReference>
<accession>A0A1V9Z770</accession>
<evidence type="ECO:0000259" key="2">
    <source>
        <dbReference type="PROSITE" id="PS51043"/>
    </source>
</evidence>
<comment type="caution">
    <text evidence="3">The sequence shown here is derived from an EMBL/GenBank/DDBJ whole genome shotgun (WGS) entry which is preliminary data.</text>
</comment>
<dbReference type="GO" id="GO:0004620">
    <property type="term" value="F:phospholipase activity"/>
    <property type="evidence" value="ECO:0007669"/>
    <property type="project" value="TreeGrafter"/>
</dbReference>
<dbReference type="EMBL" id="JNBS01002238">
    <property type="protein sequence ID" value="OQR93690.1"/>
    <property type="molecule type" value="Genomic_DNA"/>
</dbReference>
<feature type="domain" description="DDHD" evidence="2">
    <location>
        <begin position="727"/>
        <end position="921"/>
    </location>
</feature>
<protein>
    <recommendedName>
        <fullName evidence="2">DDHD domain-containing protein</fullName>
    </recommendedName>
</protein>
<dbReference type="InterPro" id="IPR029058">
    <property type="entry name" value="AB_hydrolase_fold"/>
</dbReference>
<gene>
    <name evidence="3" type="ORF">THRCLA_08371</name>
</gene>
<dbReference type="InterPro" id="IPR057980">
    <property type="entry name" value="TPR_INTS8"/>
</dbReference>
<dbReference type="PANTHER" id="PTHR23509:SF10">
    <property type="entry name" value="LD21067P"/>
    <property type="match status" value="1"/>
</dbReference>
<dbReference type="Proteomes" id="UP000243217">
    <property type="component" value="Unassembled WGS sequence"/>
</dbReference>
<evidence type="ECO:0000256" key="1">
    <source>
        <dbReference type="SAM" id="MobiDB-lite"/>
    </source>
</evidence>
<dbReference type="OrthoDB" id="64340at2759"/>
<evidence type="ECO:0000313" key="3">
    <source>
        <dbReference type="EMBL" id="OQR93690.1"/>
    </source>
</evidence>
<dbReference type="STRING" id="74557.A0A1V9Z770"/>
<proteinExistence type="predicted"/>
<dbReference type="InterPro" id="IPR004177">
    <property type="entry name" value="DDHD_dom"/>
</dbReference>
<evidence type="ECO:0000313" key="4">
    <source>
        <dbReference type="Proteomes" id="UP000243217"/>
    </source>
</evidence>
<dbReference type="PANTHER" id="PTHR23509">
    <property type="entry name" value="PA-PL1 PHOSPHOLIPASE FAMILY"/>
    <property type="match status" value="1"/>
</dbReference>
<dbReference type="Pfam" id="PF02862">
    <property type="entry name" value="DDHD"/>
    <property type="match status" value="3"/>
</dbReference>
<feature type="region of interest" description="Disordered" evidence="1">
    <location>
        <begin position="68"/>
        <end position="88"/>
    </location>
</feature>
<dbReference type="Pfam" id="PF25756">
    <property type="entry name" value="TPR_INTS8"/>
    <property type="match status" value="1"/>
</dbReference>
<dbReference type="GO" id="GO:0046872">
    <property type="term" value="F:metal ion binding"/>
    <property type="evidence" value="ECO:0007669"/>
    <property type="project" value="InterPro"/>
</dbReference>
<dbReference type="SMART" id="SM01127">
    <property type="entry name" value="DDHD"/>
    <property type="match status" value="1"/>
</dbReference>
<keyword evidence="4" id="KW-1185">Reference proteome</keyword>
<sequence>MNPFLSLTYSFIPRQYYCILRLISCLLHISHYLRLKLITMECPGTPRPSAQEVQDIIDKRDRVFGLDGSLELTPRPSPNNPSRGVPTRDRTYRSLFQQPAIDVQLAHTEHDWYDFLFNQKKLLLHTQKLLKDPTSTPTAHDVLTELLRKVKNPSNLGAYPTNPVASNESTLRQKTLLCLAALVVLELQFDLDAIETTVPTNLQSLLLDGIVEYATNPQLLRLDEAKKMTIDEATILRGRWQVRIALKKMHVSPMTLVSKLPLSDNPKPPPDEVEQLNGIMLPPIAQVIEEIEQRLNANAPLQYLANYDIGVYHFHKKNFPQAITCFNRSKDATQTPKPALLGYIQACEAVLGIDTPQEKEFMNWWNHRNWKFMLSFLHDERSKILQGTKQVLSLRFCCYIEAQIIAVYSSSHDEDLVGLQKVYILLLIQHILLCNEPSGVKTALCRYYRLQGLEKQKKFLLDELNNVLSEHFIVTIKEFADTINPPLVRNEEELRSTKRQRLHYVHIKSPNASDNAVQNALIKGNWPALRNLDATPIVIAVAALMEYTTTNLATFSTKRVLTLLEAVLAAVKESKSGNPVVELPIVALDTIISLCAGLLQRAYAMNLCEYRISYDLVPYGDLAIMIAFGPNDSGIAMDPVQSMKMAQSDIVKLHQTVLNTLLLRCPREPRWHCAMADVYVNPIVLQKLSSVGDFKSALKHYLAATMLATNFFSEAGPIEELIDHSSLVRLSQCLVKIGDHVAAAVLYQCFPTDEVTYGLRILQMSPQSHNATFFQYIWEHKPSDPVAYRLEPLIHKAATISPPVRISTFSGWRRLHHVVQDFADSFESGQKKLAQQMEQTFKAFMPKDKLNASHEVAALTQESDAIQKRVLESMNPKAHRLDFVLPESEIEALTPLSALTAHTGYWIDQVWRRSKTLSRGHTLTRKATGLYSRKKTVVDKLEKAENDTSVIVNEGYYIVDVAKRSMTQLYWAGDTYPVVRASWLFETKKGRLIPLPESEANSISALWSSLSPEDVHAFSEPIVDHVTKLTTKVSSSKAVDEVHEILNRCFQHCSPRLKHRCKSIHHGFTNWEKFEVNRNIKHLIFLVHGVGASYDKKKHGRGAIFEQAQELQKSSDELIEKYFSKDDMDSIMFIPVDWSTVFDEMGDNLHKTFDRMALDTIPNIREISNELLSDIPVYMVRQKQVLRYVAKIMNNCYRLYMRTHPTYQGDITVLSHSLGGVISYDLLSMQSDDIDPSLKLDFEPARYIQFGAPTGFFLGLHGNMHGHSMVLPNLDNMYNVYHPLDPIAYRLEPLIDLSSDIIPAYNIDAMDGKAPFHVRLQTWAENLSLSKDSNQSDKNCGASELTIEVMKCMNSKFERLDFALPASTMDTSLSMVGALKAHTSYWNNLDFIYFVVCQVLEKQFATKSTMEIEQAATVSILYDALLQKKSTYCRSKMVDESRKLLSCKRDVDECLERIDEIDDQLGELQNELNKNDFETSKEVESLLHEKKEEEILLLQMSKVYECRKATMRMLVKHKSILDNSRKSLRNRQRRIVEKAFRTGLLACQS</sequence>
<organism evidence="3 4">
    <name type="scientific">Thraustotheca clavata</name>
    <dbReference type="NCBI Taxonomy" id="74557"/>
    <lineage>
        <taxon>Eukaryota</taxon>
        <taxon>Sar</taxon>
        <taxon>Stramenopiles</taxon>
        <taxon>Oomycota</taxon>
        <taxon>Saprolegniomycetes</taxon>
        <taxon>Saprolegniales</taxon>
        <taxon>Achlyaceae</taxon>
        <taxon>Thraustotheca</taxon>
    </lineage>
</organism>
<feature type="domain" description="DDHD" evidence="2">
    <location>
        <begin position="1240"/>
        <end position="1401"/>
    </location>
</feature>